<evidence type="ECO:0000313" key="2">
    <source>
        <dbReference type="Proteomes" id="UP000054018"/>
    </source>
</evidence>
<dbReference type="EMBL" id="KN833700">
    <property type="protein sequence ID" value="KIK26807.1"/>
    <property type="molecule type" value="Genomic_DNA"/>
</dbReference>
<gene>
    <name evidence="1" type="ORF">PISMIDRAFT_675759</name>
</gene>
<accession>A0A0C9ZX50</accession>
<proteinExistence type="predicted"/>
<sequence>MKANVGDIQQLGAYNEAVKHVTPCVAEHISLRTMCPYGLRPYPIVILAESLLRRVHATTCGELVTLGMIDVSS</sequence>
<keyword evidence="2" id="KW-1185">Reference proteome</keyword>
<organism evidence="1 2">
    <name type="scientific">Pisolithus microcarpus 441</name>
    <dbReference type="NCBI Taxonomy" id="765257"/>
    <lineage>
        <taxon>Eukaryota</taxon>
        <taxon>Fungi</taxon>
        <taxon>Dikarya</taxon>
        <taxon>Basidiomycota</taxon>
        <taxon>Agaricomycotina</taxon>
        <taxon>Agaricomycetes</taxon>
        <taxon>Agaricomycetidae</taxon>
        <taxon>Boletales</taxon>
        <taxon>Sclerodermatineae</taxon>
        <taxon>Pisolithaceae</taxon>
        <taxon>Pisolithus</taxon>
    </lineage>
</organism>
<reference evidence="1 2" key="1">
    <citation type="submission" date="2014-04" db="EMBL/GenBank/DDBJ databases">
        <authorList>
            <consortium name="DOE Joint Genome Institute"/>
            <person name="Kuo A."/>
            <person name="Kohler A."/>
            <person name="Costa M.D."/>
            <person name="Nagy L.G."/>
            <person name="Floudas D."/>
            <person name="Copeland A."/>
            <person name="Barry K.W."/>
            <person name="Cichocki N."/>
            <person name="Veneault-Fourrey C."/>
            <person name="LaButti K."/>
            <person name="Lindquist E.A."/>
            <person name="Lipzen A."/>
            <person name="Lundell T."/>
            <person name="Morin E."/>
            <person name="Murat C."/>
            <person name="Sun H."/>
            <person name="Tunlid A."/>
            <person name="Henrissat B."/>
            <person name="Grigoriev I.V."/>
            <person name="Hibbett D.S."/>
            <person name="Martin F."/>
            <person name="Nordberg H.P."/>
            <person name="Cantor M.N."/>
            <person name="Hua S.X."/>
        </authorList>
    </citation>
    <scope>NUCLEOTIDE SEQUENCE [LARGE SCALE GENOMIC DNA]</scope>
    <source>
        <strain evidence="1 2">441</strain>
    </source>
</reference>
<dbReference type="HOGENOM" id="CLU_2705766_0_0_1"/>
<dbReference type="AlphaFoldDB" id="A0A0C9ZX50"/>
<reference evidence="2" key="2">
    <citation type="submission" date="2015-01" db="EMBL/GenBank/DDBJ databases">
        <title>Evolutionary Origins and Diversification of the Mycorrhizal Mutualists.</title>
        <authorList>
            <consortium name="DOE Joint Genome Institute"/>
            <consortium name="Mycorrhizal Genomics Consortium"/>
            <person name="Kohler A."/>
            <person name="Kuo A."/>
            <person name="Nagy L.G."/>
            <person name="Floudas D."/>
            <person name="Copeland A."/>
            <person name="Barry K.W."/>
            <person name="Cichocki N."/>
            <person name="Veneault-Fourrey C."/>
            <person name="LaButti K."/>
            <person name="Lindquist E.A."/>
            <person name="Lipzen A."/>
            <person name="Lundell T."/>
            <person name="Morin E."/>
            <person name="Murat C."/>
            <person name="Riley R."/>
            <person name="Ohm R."/>
            <person name="Sun H."/>
            <person name="Tunlid A."/>
            <person name="Henrissat B."/>
            <person name="Grigoriev I.V."/>
            <person name="Hibbett D.S."/>
            <person name="Martin F."/>
        </authorList>
    </citation>
    <scope>NUCLEOTIDE SEQUENCE [LARGE SCALE GENOMIC DNA]</scope>
    <source>
        <strain evidence="2">441</strain>
    </source>
</reference>
<protein>
    <submittedName>
        <fullName evidence="1">Unplaced genomic scaffold scaffold_16, whole genome shotgun sequence</fullName>
    </submittedName>
</protein>
<evidence type="ECO:0000313" key="1">
    <source>
        <dbReference type="EMBL" id="KIK26807.1"/>
    </source>
</evidence>
<name>A0A0C9ZX50_9AGAM</name>
<dbReference type="Proteomes" id="UP000054018">
    <property type="component" value="Unassembled WGS sequence"/>
</dbReference>